<proteinExistence type="predicted"/>
<dbReference type="AlphaFoldDB" id="A0A165QG53"/>
<dbReference type="EMBL" id="KV425596">
    <property type="protein sequence ID" value="KZT22392.1"/>
    <property type="molecule type" value="Genomic_DNA"/>
</dbReference>
<dbReference type="Proteomes" id="UP000076761">
    <property type="component" value="Unassembled WGS sequence"/>
</dbReference>
<feature type="compositionally biased region" description="Polar residues" evidence="1">
    <location>
        <begin position="79"/>
        <end position="89"/>
    </location>
</feature>
<evidence type="ECO:0000256" key="1">
    <source>
        <dbReference type="SAM" id="MobiDB-lite"/>
    </source>
</evidence>
<protein>
    <submittedName>
        <fullName evidence="2">Uncharacterized protein</fullName>
    </submittedName>
</protein>
<sequence>MSDEYASSGYKGSLVNNSEDGREKIPESIGNYPPAGDSTSSGGWGSSRDSYSSASQRGHPERADNFGLVDQSVPGGPGSQAQDAQQCADRSSRKEYQHEQSQGLNPYGASSLDSRRAGEEALAGKYRGARDAKEYETGATLENDMGA</sequence>
<evidence type="ECO:0000313" key="2">
    <source>
        <dbReference type="EMBL" id="KZT22392.1"/>
    </source>
</evidence>
<feature type="compositionally biased region" description="Low complexity" evidence="1">
    <location>
        <begin position="35"/>
        <end position="57"/>
    </location>
</feature>
<reference evidence="2 3" key="1">
    <citation type="journal article" date="2016" name="Mol. Biol. Evol.">
        <title>Comparative Genomics of Early-Diverging Mushroom-Forming Fungi Provides Insights into the Origins of Lignocellulose Decay Capabilities.</title>
        <authorList>
            <person name="Nagy L.G."/>
            <person name="Riley R."/>
            <person name="Tritt A."/>
            <person name="Adam C."/>
            <person name="Daum C."/>
            <person name="Floudas D."/>
            <person name="Sun H."/>
            <person name="Yadav J.S."/>
            <person name="Pangilinan J."/>
            <person name="Larsson K.H."/>
            <person name="Matsuura K."/>
            <person name="Barry K."/>
            <person name="Labutti K."/>
            <person name="Kuo R."/>
            <person name="Ohm R.A."/>
            <person name="Bhattacharya S.S."/>
            <person name="Shirouzu T."/>
            <person name="Yoshinaga Y."/>
            <person name="Martin F.M."/>
            <person name="Grigoriev I.V."/>
            <person name="Hibbett D.S."/>
        </authorList>
    </citation>
    <scope>NUCLEOTIDE SEQUENCE [LARGE SCALE GENOMIC DNA]</scope>
    <source>
        <strain evidence="2 3">HHB14362 ss-1</strain>
    </source>
</reference>
<evidence type="ECO:0000313" key="3">
    <source>
        <dbReference type="Proteomes" id="UP000076761"/>
    </source>
</evidence>
<feature type="region of interest" description="Disordered" evidence="1">
    <location>
        <begin position="1"/>
        <end position="147"/>
    </location>
</feature>
<dbReference type="OrthoDB" id="3250036at2759"/>
<dbReference type="InParanoid" id="A0A165QG53"/>
<name>A0A165QG53_9AGAM</name>
<gene>
    <name evidence="2" type="ORF">NEOLEDRAFT_1180968</name>
</gene>
<organism evidence="2 3">
    <name type="scientific">Neolentinus lepideus HHB14362 ss-1</name>
    <dbReference type="NCBI Taxonomy" id="1314782"/>
    <lineage>
        <taxon>Eukaryota</taxon>
        <taxon>Fungi</taxon>
        <taxon>Dikarya</taxon>
        <taxon>Basidiomycota</taxon>
        <taxon>Agaricomycotina</taxon>
        <taxon>Agaricomycetes</taxon>
        <taxon>Gloeophyllales</taxon>
        <taxon>Gloeophyllaceae</taxon>
        <taxon>Neolentinus</taxon>
    </lineage>
</organism>
<keyword evidence="3" id="KW-1185">Reference proteome</keyword>
<accession>A0A165QG53</accession>